<keyword evidence="15" id="KW-0496">Mitochondrion</keyword>
<comment type="subcellular location">
    <subcellularLocation>
        <location evidence="2">Membrane</location>
        <topology evidence="2">Multi-pass membrane protein</topology>
    </subcellularLocation>
    <subcellularLocation>
        <location evidence="13">Mitochondrion inner membrane</location>
        <topology evidence="13">Multi-pass membrane protein</topology>
    </subcellularLocation>
</comment>
<feature type="transmembrane region" description="Helical" evidence="14">
    <location>
        <begin position="65"/>
        <end position="92"/>
    </location>
</feature>
<comment type="subunit">
    <text evidence="4">F-type ATPases have 2 components, CF(1) - the catalytic core - and CF(0) - the membrane proton channel. CF(1) has five subunits: alpha(3), beta(3), gamma(1), delta(1), epsilon(1). CF(0) has three main subunits: a, b and c.</text>
</comment>
<dbReference type="PROSITE" id="PS00449">
    <property type="entry name" value="ATPASE_A"/>
    <property type="match status" value="1"/>
</dbReference>
<keyword evidence="8" id="KW-0375">Hydrogen ion transport</keyword>
<evidence type="ECO:0000256" key="4">
    <source>
        <dbReference type="ARBA" id="ARBA00011648"/>
    </source>
</evidence>
<feature type="transmembrane region" description="Helical" evidence="14">
    <location>
        <begin position="20"/>
        <end position="38"/>
    </location>
</feature>
<dbReference type="InterPro" id="IPR023011">
    <property type="entry name" value="ATP_synth_F0_asu_AS"/>
</dbReference>
<keyword evidence="12" id="KW-0066">ATP synthesis</keyword>
<feature type="transmembrane region" description="Helical" evidence="14">
    <location>
        <begin position="195"/>
        <end position="218"/>
    </location>
</feature>
<protein>
    <recommendedName>
        <fullName evidence="13">ATP synthase subunit a</fullName>
    </recommendedName>
</protein>
<keyword evidence="6" id="KW-0138">CF(0)</keyword>
<dbReference type="InterPro" id="IPR035908">
    <property type="entry name" value="F0_ATP_A_sf"/>
</dbReference>
<dbReference type="AlphaFoldDB" id="A0A1W2SX84"/>
<accession>A0A1W2SX84</accession>
<keyword evidence="10" id="KW-0406">Ion transport</keyword>
<dbReference type="GO" id="GO:0005743">
    <property type="term" value="C:mitochondrial inner membrane"/>
    <property type="evidence" value="ECO:0007669"/>
    <property type="project" value="UniProtKB-SubCell"/>
</dbReference>
<reference evidence="15" key="1">
    <citation type="submission" date="2016-05" db="EMBL/GenBank/DDBJ databases">
        <title>The Mitochondrial Genome of Andrena camellia (Hymenoptera: Andrenidae) and the Evolutionary Time scale of Hymenopterans.</title>
        <authorList>
            <person name="Su T."/>
            <person name="Huang D."/>
            <person name="Zhao Z."/>
            <person name="He B."/>
            <person name="Zhu C."/>
            <person name="Liang A."/>
        </authorList>
    </citation>
    <scope>NUCLEOTIDE SEQUENCE</scope>
</reference>
<evidence type="ECO:0000256" key="9">
    <source>
        <dbReference type="ARBA" id="ARBA00022989"/>
    </source>
</evidence>
<evidence type="ECO:0000256" key="7">
    <source>
        <dbReference type="ARBA" id="ARBA00022692"/>
    </source>
</evidence>
<sequence>MMTNLFSIFDPSTSTMTSLNWISLMIPLMITQYNYWYLPSRMNMMWSMLNKFMFIEFKMLTKKSLYINLIIFISLMKLILIINLMGLFPYIFTPTSHLNINLALSLSMWISFMMYGWLMNTNKMFIHLVPMNTPTVLMNFMVMIESISNIIRPWTLAIRLTANMLAGHLLLSLLGSSMSHFLMMIPMMIIIQNMLFMLEISVAMIQSYVFSILSTLYFNESNYDNYKSSIPYSNNKTMTNTNLN</sequence>
<dbReference type="PRINTS" id="PR00123">
    <property type="entry name" value="ATPASEA"/>
</dbReference>
<evidence type="ECO:0000256" key="8">
    <source>
        <dbReference type="ARBA" id="ARBA00022781"/>
    </source>
</evidence>
<keyword evidence="7 14" id="KW-0812">Transmembrane</keyword>
<dbReference type="GO" id="GO:0045259">
    <property type="term" value="C:proton-transporting ATP synthase complex"/>
    <property type="evidence" value="ECO:0007669"/>
    <property type="project" value="UniProtKB-KW"/>
</dbReference>
<dbReference type="NCBIfam" id="TIGR01131">
    <property type="entry name" value="ATP_synt_6_or_A"/>
    <property type="match status" value="1"/>
</dbReference>
<dbReference type="Pfam" id="PF00119">
    <property type="entry name" value="ATP-synt_A"/>
    <property type="match status" value="1"/>
</dbReference>
<dbReference type="EMBL" id="KX241615">
    <property type="protein sequence ID" value="ANM47949.1"/>
    <property type="molecule type" value="Genomic_DNA"/>
</dbReference>
<keyword evidence="11 14" id="KW-0472">Membrane</keyword>
<evidence type="ECO:0000256" key="5">
    <source>
        <dbReference type="ARBA" id="ARBA00022448"/>
    </source>
</evidence>
<dbReference type="CDD" id="cd00310">
    <property type="entry name" value="ATP-synt_Fo_a_6"/>
    <property type="match status" value="1"/>
</dbReference>
<evidence type="ECO:0000256" key="3">
    <source>
        <dbReference type="ARBA" id="ARBA00006810"/>
    </source>
</evidence>
<evidence type="ECO:0000256" key="12">
    <source>
        <dbReference type="ARBA" id="ARBA00023310"/>
    </source>
</evidence>
<dbReference type="GO" id="GO:0046933">
    <property type="term" value="F:proton-transporting ATP synthase activity, rotational mechanism"/>
    <property type="evidence" value="ECO:0007669"/>
    <property type="project" value="TreeGrafter"/>
</dbReference>
<dbReference type="SUPFAM" id="SSF81336">
    <property type="entry name" value="F1F0 ATP synthase subunit A"/>
    <property type="match status" value="1"/>
</dbReference>
<evidence type="ECO:0000256" key="2">
    <source>
        <dbReference type="ARBA" id="ARBA00004141"/>
    </source>
</evidence>
<feature type="transmembrane region" description="Helical" evidence="14">
    <location>
        <begin position="98"/>
        <end position="118"/>
    </location>
</feature>
<keyword evidence="9 14" id="KW-1133">Transmembrane helix</keyword>
<evidence type="ECO:0000313" key="15">
    <source>
        <dbReference type="EMBL" id="ANM47949.1"/>
    </source>
</evidence>
<dbReference type="PANTHER" id="PTHR11410">
    <property type="entry name" value="ATP SYNTHASE SUBUNIT A"/>
    <property type="match status" value="1"/>
</dbReference>
<evidence type="ECO:0000256" key="10">
    <source>
        <dbReference type="ARBA" id="ARBA00023065"/>
    </source>
</evidence>
<organism evidence="15">
    <name type="scientific">Andrena camellia</name>
    <dbReference type="NCBI Taxonomy" id="1862692"/>
    <lineage>
        <taxon>Eukaryota</taxon>
        <taxon>Metazoa</taxon>
        <taxon>Ecdysozoa</taxon>
        <taxon>Arthropoda</taxon>
        <taxon>Hexapoda</taxon>
        <taxon>Insecta</taxon>
        <taxon>Pterygota</taxon>
        <taxon>Neoptera</taxon>
        <taxon>Endopterygota</taxon>
        <taxon>Hymenoptera</taxon>
        <taxon>Apocrita</taxon>
        <taxon>Aculeata</taxon>
        <taxon>Apoidea</taxon>
        <taxon>Anthophila</taxon>
        <taxon>Andrenidae</taxon>
        <taxon>Andreninae</taxon>
        <taxon>Andrena</taxon>
    </lineage>
</organism>
<evidence type="ECO:0000256" key="6">
    <source>
        <dbReference type="ARBA" id="ARBA00022547"/>
    </source>
</evidence>
<gene>
    <name evidence="15" type="primary">ATP6</name>
</gene>
<dbReference type="InterPro" id="IPR045083">
    <property type="entry name" value="ATP_synth_F0_asu_bact/mt"/>
</dbReference>
<dbReference type="InterPro" id="IPR000568">
    <property type="entry name" value="ATP_synth_F0_asu"/>
</dbReference>
<evidence type="ECO:0000256" key="13">
    <source>
        <dbReference type="RuleBase" id="RU004450"/>
    </source>
</evidence>
<evidence type="ECO:0000256" key="11">
    <source>
        <dbReference type="ARBA" id="ARBA00023136"/>
    </source>
</evidence>
<dbReference type="PANTHER" id="PTHR11410:SF0">
    <property type="entry name" value="ATP SYNTHASE SUBUNIT A"/>
    <property type="match status" value="1"/>
</dbReference>
<keyword evidence="5" id="KW-0813">Transport</keyword>
<name>A0A1W2SX84_9HYME</name>
<evidence type="ECO:0000256" key="1">
    <source>
        <dbReference type="ARBA" id="ARBA00002070"/>
    </source>
</evidence>
<comment type="function">
    <text evidence="1">Mitochondrial membrane ATP synthase (F(1)F(0) ATP synthase or Complex V) produces ATP from ADP in the presence of a proton gradient across the membrane which is generated by electron transport complexes of the respiratory chain. F-type ATPases consist of two structural domains, F(1) - containing the extramembraneous catalytic core and F(0) - containing the membrane proton channel, linked together by a central stalk and a peripheral stalk. During catalysis, ATP synthesis in the catalytic domain of F(1) is coupled via a rotary mechanism of the central stalk subunits to proton translocation. Key component of the proton channel; it may play a direct role in the translocation of protons across the membrane.</text>
</comment>
<geneLocation type="mitochondrion" evidence="15"/>
<proteinExistence type="inferred from homology"/>
<dbReference type="Gene3D" id="1.20.120.220">
    <property type="entry name" value="ATP synthase, F0 complex, subunit A"/>
    <property type="match status" value="1"/>
</dbReference>
<comment type="similarity">
    <text evidence="3">Belongs to the ATPase A chain family.</text>
</comment>
<evidence type="ECO:0000256" key="14">
    <source>
        <dbReference type="SAM" id="Phobius"/>
    </source>
</evidence>